<dbReference type="InterPro" id="IPR008271">
    <property type="entry name" value="Ser/Thr_kinase_AS"/>
</dbReference>
<comment type="catalytic activity">
    <reaction evidence="7 11">
        <text>L-threonyl-[protein] + ATP = O-phospho-L-threonyl-[protein] + ADP + H(+)</text>
        <dbReference type="Rhea" id="RHEA:46608"/>
        <dbReference type="Rhea" id="RHEA-COMP:11060"/>
        <dbReference type="Rhea" id="RHEA-COMP:11605"/>
        <dbReference type="ChEBI" id="CHEBI:15378"/>
        <dbReference type="ChEBI" id="CHEBI:30013"/>
        <dbReference type="ChEBI" id="CHEBI:30616"/>
        <dbReference type="ChEBI" id="CHEBI:61977"/>
        <dbReference type="ChEBI" id="CHEBI:456216"/>
        <dbReference type="EC" id="2.7.11.24"/>
    </reaction>
</comment>
<evidence type="ECO:0000256" key="3">
    <source>
        <dbReference type="ARBA" id="ARBA00022679"/>
    </source>
</evidence>
<comment type="cofactor">
    <cofactor evidence="11">
        <name>Mg(2+)</name>
        <dbReference type="ChEBI" id="CHEBI:18420"/>
    </cofactor>
</comment>
<dbReference type="InterPro" id="IPR003527">
    <property type="entry name" value="MAP_kinase_CS"/>
</dbReference>
<dbReference type="Gene3D" id="3.30.200.20">
    <property type="entry name" value="Phosphorylase Kinase, domain 1"/>
    <property type="match status" value="1"/>
</dbReference>
<dbReference type="Pfam" id="PF00069">
    <property type="entry name" value="Pkinase"/>
    <property type="match status" value="1"/>
</dbReference>
<feature type="compositionally biased region" description="Basic residues" evidence="12">
    <location>
        <begin position="360"/>
        <end position="375"/>
    </location>
</feature>
<feature type="compositionally biased region" description="Basic and acidic residues" evidence="12">
    <location>
        <begin position="393"/>
        <end position="402"/>
    </location>
</feature>
<feature type="binding site" evidence="9">
    <location>
        <position position="54"/>
    </location>
    <ligand>
        <name>ATP</name>
        <dbReference type="ChEBI" id="CHEBI:30616"/>
    </ligand>
</feature>
<evidence type="ECO:0000256" key="6">
    <source>
        <dbReference type="ARBA" id="ARBA00022840"/>
    </source>
</evidence>
<evidence type="ECO:0000256" key="9">
    <source>
        <dbReference type="PROSITE-ProRule" id="PRU10141"/>
    </source>
</evidence>
<keyword evidence="11" id="KW-0460">Magnesium</keyword>
<evidence type="ECO:0000256" key="1">
    <source>
        <dbReference type="ARBA" id="ARBA00012411"/>
    </source>
</evidence>
<dbReference type="InterPro" id="IPR017441">
    <property type="entry name" value="Protein_kinase_ATP_BS"/>
</dbReference>
<evidence type="ECO:0000256" key="5">
    <source>
        <dbReference type="ARBA" id="ARBA00022777"/>
    </source>
</evidence>
<dbReference type="PROSITE" id="PS00107">
    <property type="entry name" value="PROTEIN_KINASE_ATP"/>
    <property type="match status" value="1"/>
</dbReference>
<dbReference type="AlphaFoldDB" id="A0A7S4P857"/>
<evidence type="ECO:0000256" key="10">
    <source>
        <dbReference type="RuleBase" id="RU000304"/>
    </source>
</evidence>
<dbReference type="Gene3D" id="1.10.510.10">
    <property type="entry name" value="Transferase(Phosphotransferase) domain 1"/>
    <property type="match status" value="1"/>
</dbReference>
<dbReference type="PROSITE" id="PS00108">
    <property type="entry name" value="PROTEIN_KINASE_ST"/>
    <property type="match status" value="1"/>
</dbReference>
<dbReference type="FunFam" id="1.10.510.10:FF:000238">
    <property type="entry name" value="Mitogen-activated protein kinase"/>
    <property type="match status" value="1"/>
</dbReference>
<protein>
    <recommendedName>
        <fullName evidence="1 11">Mitogen-activated protein kinase</fullName>
        <ecNumber evidence="1 11">2.7.11.24</ecNumber>
    </recommendedName>
</protein>
<accession>A0A7S4P857</accession>
<keyword evidence="4 9" id="KW-0547">Nucleotide-binding</keyword>
<organism evidence="14">
    <name type="scientific">Paramoeba aestuarina</name>
    <dbReference type="NCBI Taxonomy" id="180227"/>
    <lineage>
        <taxon>Eukaryota</taxon>
        <taxon>Amoebozoa</taxon>
        <taxon>Discosea</taxon>
        <taxon>Flabellinia</taxon>
        <taxon>Dactylopodida</taxon>
        <taxon>Paramoebidae</taxon>
        <taxon>Paramoeba</taxon>
    </lineage>
</organism>
<dbReference type="SUPFAM" id="SSF56112">
    <property type="entry name" value="Protein kinase-like (PK-like)"/>
    <property type="match status" value="1"/>
</dbReference>
<keyword evidence="5 11" id="KW-0418">Kinase</keyword>
<dbReference type="EC" id="2.7.11.24" evidence="1 11"/>
<feature type="region of interest" description="Disordered" evidence="12">
    <location>
        <begin position="359"/>
        <end position="414"/>
    </location>
</feature>
<evidence type="ECO:0000256" key="4">
    <source>
        <dbReference type="ARBA" id="ARBA00022741"/>
    </source>
</evidence>
<dbReference type="SMART" id="SM00220">
    <property type="entry name" value="S_TKc"/>
    <property type="match status" value="1"/>
</dbReference>
<feature type="domain" description="Protein kinase" evidence="13">
    <location>
        <begin position="25"/>
        <end position="316"/>
    </location>
</feature>
<evidence type="ECO:0000256" key="12">
    <source>
        <dbReference type="SAM" id="MobiDB-lite"/>
    </source>
</evidence>
<comment type="catalytic activity">
    <reaction evidence="8">
        <text>L-seryl-[protein] + ATP = O-phospho-L-seryl-[protein] + ADP + H(+)</text>
        <dbReference type="Rhea" id="RHEA:17989"/>
        <dbReference type="Rhea" id="RHEA-COMP:9863"/>
        <dbReference type="Rhea" id="RHEA-COMP:11604"/>
        <dbReference type="ChEBI" id="CHEBI:15378"/>
        <dbReference type="ChEBI" id="CHEBI:29999"/>
        <dbReference type="ChEBI" id="CHEBI:30616"/>
        <dbReference type="ChEBI" id="CHEBI:83421"/>
        <dbReference type="ChEBI" id="CHEBI:456216"/>
        <dbReference type="EC" id="2.7.11.24"/>
    </reaction>
</comment>
<reference evidence="14" key="1">
    <citation type="submission" date="2021-01" db="EMBL/GenBank/DDBJ databases">
        <authorList>
            <person name="Corre E."/>
            <person name="Pelletier E."/>
            <person name="Niang G."/>
            <person name="Scheremetjew M."/>
            <person name="Finn R."/>
            <person name="Kale V."/>
            <person name="Holt S."/>
            <person name="Cochrane G."/>
            <person name="Meng A."/>
            <person name="Brown T."/>
            <person name="Cohen L."/>
        </authorList>
    </citation>
    <scope>NUCLEOTIDE SEQUENCE</scope>
    <source>
        <strain evidence="14">SoJaBio B1-5/56/2</strain>
    </source>
</reference>
<dbReference type="EMBL" id="HBKR01031192">
    <property type="protein sequence ID" value="CAE2326966.1"/>
    <property type="molecule type" value="Transcribed_RNA"/>
</dbReference>
<dbReference type="PANTHER" id="PTHR24055">
    <property type="entry name" value="MITOGEN-ACTIVATED PROTEIN KINASE"/>
    <property type="match status" value="1"/>
</dbReference>
<evidence type="ECO:0000256" key="7">
    <source>
        <dbReference type="ARBA" id="ARBA00047592"/>
    </source>
</evidence>
<proteinExistence type="inferred from homology"/>
<comment type="similarity">
    <text evidence="11">Belongs to the protein kinase superfamily. Ser/Thr protein kinase family. MAP kinase subfamily.</text>
</comment>
<dbReference type="InterPro" id="IPR011009">
    <property type="entry name" value="Kinase-like_dom_sf"/>
</dbReference>
<feature type="compositionally biased region" description="Basic residues" evidence="12">
    <location>
        <begin position="403"/>
        <end position="414"/>
    </location>
</feature>
<dbReference type="InterPro" id="IPR000719">
    <property type="entry name" value="Prot_kinase_dom"/>
</dbReference>
<dbReference type="CDD" id="cd07852">
    <property type="entry name" value="STKc_MAPK15-like"/>
    <property type="match status" value="1"/>
</dbReference>
<sequence length="414" mass="47155">MMGCKKRAKGRDMSEEIDKHVLQKYEIGQLLGKGAYGIVWKAVEKKTRQTVALKKIFDAFQNATDAQRTFREIMFLQELHDHPNIVTLLNVLKADNDNDIYLVFEYMETDLHAVIRANILEDVHKQYIIYQLLKALKYMHGGGIIHRDLKPSNLLLNSECFLEVADFGLARSIAALESPDSPSPVLTEYVATRWYRAPEILLGSTSYTKGVDIWSVGCILAELLSGGPLFPGSSTMNQLDRILQVTGRPSDEDIEAINSPFTITMLDSLPKQTNQAKLSDLFPHASKDALDLLDKCLQFNPQKRILCEEALEHPYLSEFHVPAEEYVCDRIITISIDDNHKYSIADYRSQLYEDIIAKKKEQRKKRKEKSSKKRRGSTDKGDKKKGEKKKSSKEKEGKDGKEKKKSSEKKKKDA</sequence>
<dbReference type="PROSITE" id="PS01351">
    <property type="entry name" value="MAPK"/>
    <property type="match status" value="1"/>
</dbReference>
<name>A0A7S4P857_9EUKA</name>
<dbReference type="FunFam" id="3.30.200.20:FF:000166">
    <property type="entry name" value="Mitogen-activated protein kinase"/>
    <property type="match status" value="1"/>
</dbReference>
<keyword evidence="2 10" id="KW-0723">Serine/threonine-protein kinase</keyword>
<evidence type="ECO:0000259" key="13">
    <source>
        <dbReference type="PROSITE" id="PS50011"/>
    </source>
</evidence>
<gene>
    <name evidence="14" type="ORF">NAES01612_LOCUS20489</name>
</gene>
<dbReference type="PROSITE" id="PS50011">
    <property type="entry name" value="PROTEIN_KINASE_DOM"/>
    <property type="match status" value="1"/>
</dbReference>
<dbReference type="GO" id="GO:0005524">
    <property type="term" value="F:ATP binding"/>
    <property type="evidence" value="ECO:0007669"/>
    <property type="project" value="UniProtKB-UniRule"/>
</dbReference>
<keyword evidence="3 11" id="KW-0808">Transferase</keyword>
<dbReference type="InterPro" id="IPR050117">
    <property type="entry name" value="MAPK"/>
</dbReference>
<evidence type="ECO:0000256" key="11">
    <source>
        <dbReference type="RuleBase" id="RU361165"/>
    </source>
</evidence>
<evidence type="ECO:0000256" key="2">
    <source>
        <dbReference type="ARBA" id="ARBA00022527"/>
    </source>
</evidence>
<comment type="activity regulation">
    <text evidence="11">Activated by threonine and tyrosine phosphorylation.</text>
</comment>
<evidence type="ECO:0000256" key="8">
    <source>
        <dbReference type="ARBA" id="ARBA00048312"/>
    </source>
</evidence>
<feature type="compositionally biased region" description="Basic and acidic residues" evidence="12">
    <location>
        <begin position="376"/>
        <end position="385"/>
    </location>
</feature>
<dbReference type="GO" id="GO:0004707">
    <property type="term" value="F:MAP kinase activity"/>
    <property type="evidence" value="ECO:0007669"/>
    <property type="project" value="UniProtKB-EC"/>
</dbReference>
<evidence type="ECO:0000313" key="14">
    <source>
        <dbReference type="EMBL" id="CAE2326966.1"/>
    </source>
</evidence>
<keyword evidence="6 9" id="KW-0067">ATP-binding</keyword>